<reference evidence="7" key="1">
    <citation type="submission" date="2020-07" db="EMBL/GenBank/DDBJ databases">
        <title>Genome sequences of bacteria associated with the marine, planktonic diatom Thalassiosira profunda strain ECT2AJA-044.</title>
        <authorList>
            <person name="Gargas C.B."/>
            <person name="Roberts W.R."/>
            <person name="Alverson A.J."/>
        </authorList>
    </citation>
    <scope>NUCLEOTIDE SEQUENCE</scope>
    <source>
        <strain evidence="7">ECT2AJA-044</strain>
    </source>
</reference>
<dbReference type="GO" id="GO:0016020">
    <property type="term" value="C:membrane"/>
    <property type="evidence" value="ECO:0007669"/>
    <property type="project" value="UniProtKB-SubCell"/>
</dbReference>
<feature type="domain" description="Major facilitator superfamily (MFS) profile" evidence="6">
    <location>
        <begin position="16"/>
        <end position="388"/>
    </location>
</feature>
<dbReference type="Gene3D" id="1.20.1250.20">
    <property type="entry name" value="MFS general substrate transporter like domains"/>
    <property type="match status" value="1"/>
</dbReference>
<dbReference type="Pfam" id="PF07690">
    <property type="entry name" value="MFS_1"/>
    <property type="match status" value="1"/>
</dbReference>
<dbReference type="InterPro" id="IPR051788">
    <property type="entry name" value="MFS_Transporter"/>
</dbReference>
<keyword evidence="3 5" id="KW-1133">Transmembrane helix</keyword>
<organism evidence="7 8">
    <name type="scientific">Cognatishimia activa</name>
    <dbReference type="NCBI Taxonomy" id="1715691"/>
    <lineage>
        <taxon>Bacteria</taxon>
        <taxon>Pseudomonadati</taxon>
        <taxon>Pseudomonadota</taxon>
        <taxon>Alphaproteobacteria</taxon>
        <taxon>Rhodobacterales</taxon>
        <taxon>Paracoccaceae</taxon>
        <taxon>Cognatishimia</taxon>
    </lineage>
</organism>
<protein>
    <submittedName>
        <fullName evidence="7">MFS transporter</fullName>
    </submittedName>
</protein>
<dbReference type="Proteomes" id="UP000665026">
    <property type="component" value="Chromosome"/>
</dbReference>
<dbReference type="InterPro" id="IPR011701">
    <property type="entry name" value="MFS"/>
</dbReference>
<keyword evidence="4 5" id="KW-0472">Membrane</keyword>
<dbReference type="InterPro" id="IPR036259">
    <property type="entry name" value="MFS_trans_sf"/>
</dbReference>
<feature type="transmembrane region" description="Helical" evidence="5">
    <location>
        <begin position="301"/>
        <end position="320"/>
    </location>
</feature>
<dbReference type="CDD" id="cd17393">
    <property type="entry name" value="MFS_MosC_like"/>
    <property type="match status" value="1"/>
</dbReference>
<evidence type="ECO:0000256" key="2">
    <source>
        <dbReference type="ARBA" id="ARBA00022692"/>
    </source>
</evidence>
<feature type="transmembrane region" description="Helical" evidence="5">
    <location>
        <begin position="332"/>
        <end position="356"/>
    </location>
</feature>
<keyword evidence="2 5" id="KW-0812">Transmembrane</keyword>
<dbReference type="PANTHER" id="PTHR23514">
    <property type="entry name" value="BYPASS OF STOP CODON PROTEIN 6"/>
    <property type="match status" value="1"/>
</dbReference>
<dbReference type="InterPro" id="IPR020846">
    <property type="entry name" value="MFS_dom"/>
</dbReference>
<feature type="transmembrane region" description="Helical" evidence="5">
    <location>
        <begin position="249"/>
        <end position="270"/>
    </location>
</feature>
<evidence type="ECO:0000256" key="4">
    <source>
        <dbReference type="ARBA" id="ARBA00023136"/>
    </source>
</evidence>
<dbReference type="SUPFAM" id="SSF103473">
    <property type="entry name" value="MFS general substrate transporter"/>
    <property type="match status" value="1"/>
</dbReference>
<evidence type="ECO:0000313" key="7">
    <source>
        <dbReference type="EMBL" id="QTN36553.1"/>
    </source>
</evidence>
<dbReference type="PROSITE" id="PS50850">
    <property type="entry name" value="MFS"/>
    <property type="match status" value="1"/>
</dbReference>
<evidence type="ECO:0000313" key="8">
    <source>
        <dbReference type="Proteomes" id="UP000665026"/>
    </source>
</evidence>
<feature type="transmembrane region" description="Helical" evidence="5">
    <location>
        <begin position="362"/>
        <end position="383"/>
    </location>
</feature>
<feature type="transmembrane region" description="Helical" evidence="5">
    <location>
        <begin position="85"/>
        <end position="115"/>
    </location>
</feature>
<sequence>MTGPLMPNTDLAPKRVWIAIAAAFLANSILFGTWAARLPAIKQSFDLSHDALGLLLLLMAAGAICGFPIAGKLADRHGGARITRILWALMVLSMLGLALAPSIWLLALAIICFGLSGGGMDVAMNVWATEAEDDTGKIWMPSFHAMWSLGSVLGALSGLVVIPWGWSHGTHFAIVAMLALPLAIWGMRIPWSFTPQPAEKTPFLPILRGKLLLVGFFTLCATLGEGAIADWSALYLIEVTATSEARAPIGLAVFATAMVVMRLSGAIVIGRLGPLRAAFVSAGFAGLGAAIVALAGSETMALIGFVALGLGYALAMPLAMARAGASRTMPKAMAVAGVATFAYGGILLGPPLIGFIAEATSLHTALLLLLALGGVMLITAPAMKPPKGGD</sequence>
<dbReference type="KEGG" id="cact:HZ995_03265"/>
<dbReference type="RefSeq" id="WP_209357252.1">
    <property type="nucleotide sequence ID" value="NZ_CP060010.1"/>
</dbReference>
<evidence type="ECO:0000256" key="1">
    <source>
        <dbReference type="ARBA" id="ARBA00004141"/>
    </source>
</evidence>
<accession>A0A975I7U4</accession>
<name>A0A975I7U4_9RHOB</name>
<dbReference type="AlphaFoldDB" id="A0A975I7U4"/>
<evidence type="ECO:0000256" key="5">
    <source>
        <dbReference type="SAM" id="Phobius"/>
    </source>
</evidence>
<evidence type="ECO:0000256" key="3">
    <source>
        <dbReference type="ARBA" id="ARBA00022989"/>
    </source>
</evidence>
<comment type="subcellular location">
    <subcellularLocation>
        <location evidence="1">Membrane</location>
        <topology evidence="1">Multi-pass membrane protein</topology>
    </subcellularLocation>
</comment>
<feature type="transmembrane region" description="Helical" evidence="5">
    <location>
        <begin position="51"/>
        <end position="70"/>
    </location>
</feature>
<dbReference type="PANTHER" id="PTHR23514:SF13">
    <property type="entry name" value="INNER MEMBRANE PROTEIN YBJJ"/>
    <property type="match status" value="1"/>
</dbReference>
<proteinExistence type="predicted"/>
<feature type="transmembrane region" description="Helical" evidence="5">
    <location>
        <begin position="172"/>
        <end position="191"/>
    </location>
</feature>
<gene>
    <name evidence="7" type="ORF">HZ995_03265</name>
</gene>
<feature type="transmembrane region" description="Helical" evidence="5">
    <location>
        <begin position="211"/>
        <end position="237"/>
    </location>
</feature>
<feature type="transmembrane region" description="Helical" evidence="5">
    <location>
        <begin position="277"/>
        <end position="295"/>
    </location>
</feature>
<dbReference type="EMBL" id="CP060010">
    <property type="protein sequence ID" value="QTN36553.1"/>
    <property type="molecule type" value="Genomic_DNA"/>
</dbReference>
<dbReference type="GO" id="GO:0022857">
    <property type="term" value="F:transmembrane transporter activity"/>
    <property type="evidence" value="ECO:0007669"/>
    <property type="project" value="InterPro"/>
</dbReference>
<feature type="transmembrane region" description="Helical" evidence="5">
    <location>
        <begin position="16"/>
        <end position="39"/>
    </location>
</feature>
<evidence type="ECO:0000259" key="6">
    <source>
        <dbReference type="PROSITE" id="PS50850"/>
    </source>
</evidence>
<feature type="transmembrane region" description="Helical" evidence="5">
    <location>
        <begin position="145"/>
        <end position="166"/>
    </location>
</feature>